<dbReference type="InterPro" id="IPR007889">
    <property type="entry name" value="HTH_Psq"/>
</dbReference>
<feature type="region of interest" description="Disordered" evidence="2">
    <location>
        <begin position="210"/>
        <end position="230"/>
    </location>
</feature>
<dbReference type="InterPro" id="IPR009057">
    <property type="entry name" value="Homeodomain-like_sf"/>
</dbReference>
<evidence type="ECO:0000259" key="3">
    <source>
        <dbReference type="Pfam" id="PF05225"/>
    </source>
</evidence>
<keyword evidence="5" id="KW-1185">Reference proteome</keyword>
<accession>A0A9N9WJK4</accession>
<name>A0A9N9WJK4_9NEOP</name>
<evidence type="ECO:0000256" key="1">
    <source>
        <dbReference type="ARBA" id="ARBA00004123"/>
    </source>
</evidence>
<evidence type="ECO:0000313" key="4">
    <source>
        <dbReference type="EMBL" id="CAG9795717.1"/>
    </source>
</evidence>
<dbReference type="GO" id="GO:0005634">
    <property type="term" value="C:nucleus"/>
    <property type="evidence" value="ECO:0007669"/>
    <property type="project" value="UniProtKB-SubCell"/>
</dbReference>
<dbReference type="OrthoDB" id="6779347at2759"/>
<comment type="subcellular location">
    <subcellularLocation>
        <location evidence="1">Nucleus</location>
    </subcellularLocation>
</comment>
<reference evidence="4" key="2">
    <citation type="submission" date="2022-10" db="EMBL/GenBank/DDBJ databases">
        <authorList>
            <consortium name="ENA_rothamsted_submissions"/>
            <consortium name="culmorum"/>
            <person name="King R."/>
        </authorList>
    </citation>
    <scope>NUCLEOTIDE SEQUENCE</scope>
</reference>
<protein>
    <recommendedName>
        <fullName evidence="3">HTH psq-type domain-containing protein</fullName>
    </recommendedName>
</protein>
<dbReference type="Proteomes" id="UP001153714">
    <property type="component" value="Chromosome 8"/>
</dbReference>
<evidence type="ECO:0000313" key="5">
    <source>
        <dbReference type="Proteomes" id="UP001153714"/>
    </source>
</evidence>
<dbReference type="AlphaFoldDB" id="A0A9N9WJK4"/>
<sequence>MPRKYKRKEGVRARVCTWTTENLQSAFEEIDKKNLGINEISRRFGIPSRTLRRRYAARSTTKLTMDTTFLISDTALGSENPGTSRAPEVIGLTSTSQPTIQPDVSNVENIEFRESIAINHHQNKTPPNPTPIDRESPSLLIESEILEDISIVDIGDATIEEILRSYDIEQETPSKILIEASPIPKIPLTMAKRAKQSANILNSEENISRKKGMSEKKEKQIKTKLDKKNKTETTKVFKKTQKRTTRLPERQSNKNKKIKLNKTNPFSESDNDKLADLCDKENDNYLKLCKNRASQRRHIIYSSSSENEENRPNHKIKGKITKCLPIKKTKKDAQDNPKDTGKDNCIECFENYKNTKSLSDWIQCVMCQNWLHETCTLYKNYCSRCGKLKALSG</sequence>
<organism evidence="4 5">
    <name type="scientific">Diatraea saccharalis</name>
    <name type="common">sugarcane borer</name>
    <dbReference type="NCBI Taxonomy" id="40085"/>
    <lineage>
        <taxon>Eukaryota</taxon>
        <taxon>Metazoa</taxon>
        <taxon>Ecdysozoa</taxon>
        <taxon>Arthropoda</taxon>
        <taxon>Hexapoda</taxon>
        <taxon>Insecta</taxon>
        <taxon>Pterygota</taxon>
        <taxon>Neoptera</taxon>
        <taxon>Endopterygota</taxon>
        <taxon>Lepidoptera</taxon>
        <taxon>Glossata</taxon>
        <taxon>Ditrysia</taxon>
        <taxon>Pyraloidea</taxon>
        <taxon>Crambidae</taxon>
        <taxon>Crambinae</taxon>
        <taxon>Diatraea</taxon>
    </lineage>
</organism>
<dbReference type="EMBL" id="OU893339">
    <property type="protein sequence ID" value="CAG9795717.1"/>
    <property type="molecule type" value="Genomic_DNA"/>
</dbReference>
<evidence type="ECO:0000256" key="2">
    <source>
        <dbReference type="SAM" id="MobiDB-lite"/>
    </source>
</evidence>
<reference evidence="4" key="1">
    <citation type="submission" date="2021-12" db="EMBL/GenBank/DDBJ databases">
        <authorList>
            <person name="King R."/>
        </authorList>
    </citation>
    <scope>NUCLEOTIDE SEQUENCE</scope>
</reference>
<feature type="domain" description="HTH psq-type" evidence="3">
    <location>
        <begin position="20"/>
        <end position="59"/>
    </location>
</feature>
<proteinExistence type="predicted"/>
<dbReference type="SUPFAM" id="SSF46689">
    <property type="entry name" value="Homeodomain-like"/>
    <property type="match status" value="1"/>
</dbReference>
<dbReference type="Pfam" id="PF05225">
    <property type="entry name" value="HTH_psq"/>
    <property type="match status" value="1"/>
</dbReference>
<dbReference type="GO" id="GO:0003677">
    <property type="term" value="F:DNA binding"/>
    <property type="evidence" value="ECO:0007669"/>
    <property type="project" value="InterPro"/>
</dbReference>
<gene>
    <name evidence="4" type="ORF">DIATSA_LOCUS12958</name>
</gene>
<dbReference type="Gene3D" id="1.10.10.60">
    <property type="entry name" value="Homeodomain-like"/>
    <property type="match status" value="1"/>
</dbReference>